<feature type="region of interest" description="Disordered" evidence="1">
    <location>
        <begin position="152"/>
        <end position="218"/>
    </location>
</feature>
<dbReference type="PROSITE" id="PS51029">
    <property type="entry name" value="MADF"/>
    <property type="match status" value="1"/>
</dbReference>
<evidence type="ECO:0000313" key="3">
    <source>
        <dbReference type="EMBL" id="KAL0870845.1"/>
    </source>
</evidence>
<dbReference type="EMBL" id="JBEUOH010000017">
    <property type="protein sequence ID" value="KAL0870845.1"/>
    <property type="molecule type" value="Genomic_DNA"/>
</dbReference>
<comment type="caution">
    <text evidence="3">The sequence shown here is derived from an EMBL/GenBank/DDBJ whole genome shotgun (WGS) entry which is preliminary data.</text>
</comment>
<feature type="domain" description="MADF" evidence="2">
    <location>
        <begin position="33"/>
        <end position="133"/>
    </location>
</feature>
<reference evidence="3 4" key="1">
    <citation type="submission" date="2024-06" db="EMBL/GenBank/DDBJ databases">
        <title>A chromosome-level genome assembly of beet webworm, Loxostege sticticalis.</title>
        <authorList>
            <person name="Zhang Y."/>
        </authorList>
    </citation>
    <scope>NUCLEOTIDE SEQUENCE [LARGE SCALE GENOMIC DNA]</scope>
    <source>
        <strain evidence="3">AQ026</strain>
        <tissue evidence="3">Whole body</tissue>
    </source>
</reference>
<proteinExistence type="predicted"/>
<keyword evidence="4" id="KW-1185">Reference proteome</keyword>
<protein>
    <recommendedName>
        <fullName evidence="2">MADF domain-containing protein</fullName>
    </recommendedName>
</protein>
<gene>
    <name evidence="3" type="ORF">ABMA27_004689</name>
</gene>
<feature type="compositionally biased region" description="Polar residues" evidence="1">
    <location>
        <begin position="202"/>
        <end position="212"/>
    </location>
</feature>
<evidence type="ECO:0000259" key="2">
    <source>
        <dbReference type="PROSITE" id="PS51029"/>
    </source>
</evidence>
<dbReference type="PANTHER" id="PTHR21505">
    <property type="entry name" value="MADF DOMAIN-CONTAINING PROTEIN-RELATED"/>
    <property type="match status" value="1"/>
</dbReference>
<dbReference type="Pfam" id="PF10545">
    <property type="entry name" value="MADF_DNA_bdg"/>
    <property type="match status" value="1"/>
</dbReference>
<dbReference type="SMART" id="SM00595">
    <property type="entry name" value="MADF"/>
    <property type="match status" value="1"/>
</dbReference>
<dbReference type="InterPro" id="IPR006578">
    <property type="entry name" value="MADF-dom"/>
</dbReference>
<evidence type="ECO:0000256" key="1">
    <source>
        <dbReference type="SAM" id="MobiDB-lite"/>
    </source>
</evidence>
<evidence type="ECO:0000313" key="4">
    <source>
        <dbReference type="Proteomes" id="UP001549920"/>
    </source>
</evidence>
<organism evidence="3 4">
    <name type="scientific">Loxostege sticticalis</name>
    <name type="common">Beet webworm moth</name>
    <dbReference type="NCBI Taxonomy" id="481309"/>
    <lineage>
        <taxon>Eukaryota</taxon>
        <taxon>Metazoa</taxon>
        <taxon>Ecdysozoa</taxon>
        <taxon>Arthropoda</taxon>
        <taxon>Hexapoda</taxon>
        <taxon>Insecta</taxon>
        <taxon>Pterygota</taxon>
        <taxon>Neoptera</taxon>
        <taxon>Endopterygota</taxon>
        <taxon>Lepidoptera</taxon>
        <taxon>Glossata</taxon>
        <taxon>Ditrysia</taxon>
        <taxon>Pyraloidea</taxon>
        <taxon>Crambidae</taxon>
        <taxon>Pyraustinae</taxon>
        <taxon>Loxostege</taxon>
    </lineage>
</organism>
<name>A0ABR3HKB0_LOXSC</name>
<dbReference type="Proteomes" id="UP001549920">
    <property type="component" value="Unassembled WGS sequence"/>
</dbReference>
<sequence length="297" mass="34108">MERRKSTRVCPKKNNMFVSDASILRISEEKTLELVELYKQEQCLWDTNSRDYRIKMKRREAAEKIARILDLPNFKARHVMMKFKNLRNAYCQELKKIAIAQNLGSEEDAVPRKSKQRAQWYAVMDSFIRPHLQANYSYSGPTLVINGGIIKREPEPEPIDDPDELWDHPASEEVSSDIPKPAEDACSESGECDTAEFETNKRAASTSRSSSPKRMRSEELLADSLKEVSNQLAVLKDDMAKRKVQKAQNEEDFHDNFGKYVASLLRLLPTRKALLLQPKIVNMIAAEVLEDGEENFE</sequence>
<dbReference type="PANTHER" id="PTHR21505:SF12">
    <property type="entry name" value="MADF DOMAIN-CONTAINING PROTEIN-RELATED"/>
    <property type="match status" value="1"/>
</dbReference>
<accession>A0ABR3HKB0</accession>